<keyword evidence="13" id="KW-0121">Carboxypeptidase</keyword>
<keyword evidence="6" id="KW-0961">Cell wall biogenesis/degradation</keyword>
<keyword evidence="14" id="KW-1185">Reference proteome</keyword>
<evidence type="ECO:0000256" key="8">
    <source>
        <dbReference type="PIRSR" id="PIRSR618044-2"/>
    </source>
</evidence>
<dbReference type="RefSeq" id="WP_057808694.1">
    <property type="nucleotide sequence ID" value="NZ_BJUD01000011.1"/>
</dbReference>
<evidence type="ECO:0000256" key="3">
    <source>
        <dbReference type="ARBA" id="ARBA00022801"/>
    </source>
</evidence>
<organism evidence="13 14">
    <name type="scientific">Furfurilactobacillus siliginis</name>
    <dbReference type="NCBI Taxonomy" id="348151"/>
    <lineage>
        <taxon>Bacteria</taxon>
        <taxon>Bacillati</taxon>
        <taxon>Bacillota</taxon>
        <taxon>Bacilli</taxon>
        <taxon>Lactobacillales</taxon>
        <taxon>Lactobacillaceae</taxon>
        <taxon>Furfurilactobacillus</taxon>
    </lineage>
</organism>
<keyword evidence="5" id="KW-0573">Peptidoglycan synthesis</keyword>
<keyword evidence="13" id="KW-0645">Protease</keyword>
<dbReference type="InterPro" id="IPR012338">
    <property type="entry name" value="Beta-lactam/transpept-like"/>
</dbReference>
<keyword evidence="2 10" id="KW-0732">Signal</keyword>
<dbReference type="GO" id="GO:0071555">
    <property type="term" value="P:cell wall organization"/>
    <property type="evidence" value="ECO:0007669"/>
    <property type="project" value="UniProtKB-KW"/>
</dbReference>
<dbReference type="GO" id="GO:0009002">
    <property type="term" value="F:serine-type D-Ala-D-Ala carboxypeptidase activity"/>
    <property type="evidence" value="ECO:0007669"/>
    <property type="project" value="InterPro"/>
</dbReference>
<reference evidence="13 14" key="1">
    <citation type="journal article" date="2015" name="Genome Announc.">
        <title>Expanding the biotechnology potential of lactobacilli through comparative genomics of 213 strains and associated genera.</title>
        <authorList>
            <person name="Sun Z."/>
            <person name="Harris H.M."/>
            <person name="McCann A."/>
            <person name="Guo C."/>
            <person name="Argimon S."/>
            <person name="Zhang W."/>
            <person name="Yang X."/>
            <person name="Jeffery I.B."/>
            <person name="Cooney J.C."/>
            <person name="Kagawa T.F."/>
            <person name="Liu W."/>
            <person name="Song Y."/>
            <person name="Salvetti E."/>
            <person name="Wrobel A."/>
            <person name="Rasinkangas P."/>
            <person name="Parkhill J."/>
            <person name="Rea M.C."/>
            <person name="O'Sullivan O."/>
            <person name="Ritari J."/>
            <person name="Douillard F.P."/>
            <person name="Paul Ross R."/>
            <person name="Yang R."/>
            <person name="Briner A.E."/>
            <person name="Felis G.E."/>
            <person name="de Vos W.M."/>
            <person name="Barrangou R."/>
            <person name="Klaenhammer T.R."/>
            <person name="Caufield P.W."/>
            <person name="Cui Y."/>
            <person name="Zhang H."/>
            <person name="O'Toole P.W."/>
        </authorList>
    </citation>
    <scope>NUCLEOTIDE SEQUENCE [LARGE SCALE GENOMIC DNA]</scope>
    <source>
        <strain evidence="13 14">DSM 22696</strain>
    </source>
</reference>
<feature type="chain" id="PRO_5044546210" evidence="10">
    <location>
        <begin position="25"/>
        <end position="416"/>
    </location>
</feature>
<dbReference type="Proteomes" id="UP000321429">
    <property type="component" value="Unassembled WGS sequence"/>
</dbReference>
<dbReference type="InterPro" id="IPR001967">
    <property type="entry name" value="Peptidase_S11_N"/>
</dbReference>
<protein>
    <submittedName>
        <fullName evidence="12">Cytochrome c553</fullName>
    </submittedName>
    <submittedName>
        <fullName evidence="13">D-alanyl-D-alanine carboxypeptidase</fullName>
    </submittedName>
</protein>
<comment type="caution">
    <text evidence="13">The sequence shown here is derived from an EMBL/GenBank/DDBJ whole genome shotgun (WGS) entry which is preliminary data.</text>
</comment>
<feature type="active site" description="Acyl-ester intermediate" evidence="7">
    <location>
        <position position="64"/>
    </location>
</feature>
<dbReference type="AlphaFoldDB" id="A0A0R2L5L8"/>
<evidence type="ECO:0000256" key="10">
    <source>
        <dbReference type="SAM" id="SignalP"/>
    </source>
</evidence>
<evidence type="ECO:0000259" key="11">
    <source>
        <dbReference type="Pfam" id="PF00768"/>
    </source>
</evidence>
<name>A0A0R2L5L8_9LACO</name>
<dbReference type="InterPro" id="IPR018044">
    <property type="entry name" value="Peptidase_S11"/>
</dbReference>
<dbReference type="GO" id="GO:0008360">
    <property type="term" value="P:regulation of cell shape"/>
    <property type="evidence" value="ECO:0007669"/>
    <property type="project" value="UniProtKB-KW"/>
</dbReference>
<evidence type="ECO:0000313" key="13">
    <source>
        <dbReference type="EMBL" id="KRN96866.1"/>
    </source>
</evidence>
<dbReference type="OrthoDB" id="9791132at2"/>
<dbReference type="EMBL" id="BJUD01000011">
    <property type="protein sequence ID" value="GEK28535.1"/>
    <property type="molecule type" value="Genomic_DNA"/>
</dbReference>
<evidence type="ECO:0000256" key="1">
    <source>
        <dbReference type="ARBA" id="ARBA00007164"/>
    </source>
</evidence>
<sequence length="416" mass="45025">MKRPYLLGILVAFVISTNVQIVHASTAIQPEVSGKAAIVIDAKTGQVLAAKNDRQRLPIASTSKLLITYLVEQKIAKHQLKEQQLVKIDPKVARLSLSPGLTNVPLTSHRRYTVHELLEDALLPSGNAAAVALGNVVSGNVAGANRSMERLLTQWGISNTRMYSPAGLTNGLMGELKDKTVADEKENELSARELAIVAQHLMNDYPQVREITRQAHAETTGPTGTKYPLNNTNKLIRNPGSPYVFTGIKTGSSPSVGGNFIGETTLSGQRVITVILGSGSFNDEHTRFAETVSMLAAIKQQLRVESVATALKPVRVIGARTKEGKVNVALNASPKVFMPRSDKTKTLGVTPKYIDSVDDAINSHQTLGTATIKPTGTEYIGKAPAVKVHATHHIDRANLIVRSWRTTFHGNDYQIK</sequence>
<dbReference type="EMBL" id="JQCB01000002">
    <property type="protein sequence ID" value="KRN96866.1"/>
    <property type="molecule type" value="Genomic_DNA"/>
</dbReference>
<dbReference type="PANTHER" id="PTHR35333:SF3">
    <property type="entry name" value="BETA-LACTAMASE-TYPE TRANSPEPTIDASE FOLD CONTAINING PROTEIN"/>
    <property type="match status" value="1"/>
</dbReference>
<dbReference type="GO" id="GO:0030655">
    <property type="term" value="P:beta-lactam antibiotic catabolic process"/>
    <property type="evidence" value="ECO:0007669"/>
    <property type="project" value="InterPro"/>
</dbReference>
<feature type="active site" evidence="7">
    <location>
        <position position="125"/>
    </location>
</feature>
<feature type="signal peptide" evidence="10">
    <location>
        <begin position="1"/>
        <end position="24"/>
    </location>
</feature>
<dbReference type="PANTHER" id="PTHR35333">
    <property type="entry name" value="BETA-LACTAMASE"/>
    <property type="match status" value="1"/>
</dbReference>
<feature type="binding site" evidence="8">
    <location>
        <position position="249"/>
    </location>
    <ligand>
        <name>substrate</name>
    </ligand>
</feature>
<evidence type="ECO:0000313" key="12">
    <source>
        <dbReference type="EMBL" id="GEK28535.1"/>
    </source>
</evidence>
<evidence type="ECO:0000256" key="5">
    <source>
        <dbReference type="ARBA" id="ARBA00022984"/>
    </source>
</evidence>
<reference evidence="12 15" key="2">
    <citation type="submission" date="2019-07" db="EMBL/GenBank/DDBJ databases">
        <title>Whole genome shotgun sequence of Lactobacillus siliginis NBRC 101315.</title>
        <authorList>
            <person name="Hosoyama A."/>
            <person name="Uohara A."/>
            <person name="Ohji S."/>
            <person name="Ichikawa N."/>
        </authorList>
    </citation>
    <scope>NUCLEOTIDE SEQUENCE [LARGE SCALE GENOMIC DNA]</scope>
    <source>
        <strain evidence="12 15">NBRC 101315</strain>
    </source>
</reference>
<dbReference type="PATRIC" id="fig|348151.3.peg.756"/>
<dbReference type="Gene3D" id="3.40.710.10">
    <property type="entry name" value="DD-peptidase/beta-lactamase superfamily"/>
    <property type="match status" value="1"/>
</dbReference>
<accession>A0A0R2L5L8</accession>
<feature type="domain" description="Peptidase S11 D-alanyl-D-alanine carboxypeptidase A N-terminal" evidence="11">
    <location>
        <begin position="25"/>
        <end position="278"/>
    </location>
</feature>
<dbReference type="GO" id="GO:0046677">
    <property type="term" value="P:response to antibiotic"/>
    <property type="evidence" value="ECO:0007669"/>
    <property type="project" value="InterPro"/>
</dbReference>
<dbReference type="GO" id="GO:0008800">
    <property type="term" value="F:beta-lactamase activity"/>
    <property type="evidence" value="ECO:0007669"/>
    <property type="project" value="InterPro"/>
</dbReference>
<dbReference type="InterPro" id="IPR000871">
    <property type="entry name" value="Beta-lactam_class-A"/>
</dbReference>
<evidence type="ECO:0000256" key="4">
    <source>
        <dbReference type="ARBA" id="ARBA00022960"/>
    </source>
</evidence>
<evidence type="ECO:0000256" key="7">
    <source>
        <dbReference type="PIRSR" id="PIRSR618044-1"/>
    </source>
</evidence>
<proteinExistence type="inferred from homology"/>
<keyword evidence="3" id="KW-0378">Hydrolase</keyword>
<evidence type="ECO:0000313" key="14">
    <source>
        <dbReference type="Proteomes" id="UP000051139"/>
    </source>
</evidence>
<dbReference type="PRINTS" id="PR00725">
    <property type="entry name" value="DADACBPTASE1"/>
</dbReference>
<dbReference type="Proteomes" id="UP000051139">
    <property type="component" value="Unassembled WGS sequence"/>
</dbReference>
<evidence type="ECO:0000313" key="15">
    <source>
        <dbReference type="Proteomes" id="UP000321429"/>
    </source>
</evidence>
<dbReference type="GO" id="GO:0006508">
    <property type="term" value="P:proteolysis"/>
    <property type="evidence" value="ECO:0007669"/>
    <property type="project" value="InterPro"/>
</dbReference>
<keyword evidence="4" id="KW-0133">Cell shape</keyword>
<dbReference type="Pfam" id="PF00768">
    <property type="entry name" value="Peptidase_S11"/>
    <property type="match status" value="1"/>
</dbReference>
<evidence type="ECO:0000256" key="9">
    <source>
        <dbReference type="RuleBase" id="RU004016"/>
    </source>
</evidence>
<feature type="active site" description="Acyl-ester intermediate" evidence="7">
    <location>
        <position position="61"/>
    </location>
</feature>
<dbReference type="SUPFAM" id="SSF56601">
    <property type="entry name" value="beta-lactamase/transpeptidase-like"/>
    <property type="match status" value="1"/>
</dbReference>
<comment type="similarity">
    <text evidence="1 9">Belongs to the peptidase S11 family.</text>
</comment>
<gene>
    <name evidence="12" type="primary">dacC</name>
    <name evidence="13" type="ORF">IV55_GL000736</name>
    <name evidence="12" type="ORF">LSI01_08460</name>
</gene>
<evidence type="ECO:0000256" key="6">
    <source>
        <dbReference type="ARBA" id="ARBA00023316"/>
    </source>
</evidence>
<dbReference type="GO" id="GO:0009252">
    <property type="term" value="P:peptidoglycan biosynthetic process"/>
    <property type="evidence" value="ECO:0007669"/>
    <property type="project" value="UniProtKB-KW"/>
</dbReference>
<evidence type="ECO:0000256" key="2">
    <source>
        <dbReference type="ARBA" id="ARBA00022729"/>
    </source>
</evidence>
<dbReference type="STRING" id="348151.IV55_GL000736"/>